<dbReference type="InterPro" id="IPR008427">
    <property type="entry name" value="Extracellular_membr_CFEM_dom"/>
</dbReference>
<evidence type="ECO:0000259" key="16">
    <source>
        <dbReference type="Pfam" id="PF20684"/>
    </source>
</evidence>
<feature type="transmembrane region" description="Helical" evidence="14">
    <location>
        <begin position="178"/>
        <end position="201"/>
    </location>
</feature>
<keyword evidence="9 14" id="KW-1133">Transmembrane helix</keyword>
<evidence type="ECO:0000313" key="19">
    <source>
        <dbReference type="Proteomes" id="UP000241587"/>
    </source>
</evidence>
<keyword evidence="7 14" id="KW-0812">Transmembrane</keyword>
<evidence type="ECO:0000313" key="18">
    <source>
        <dbReference type="EMBL" id="QPC63055.1"/>
    </source>
</evidence>
<dbReference type="PANTHER" id="PTHR33048">
    <property type="entry name" value="PTH11-LIKE INTEGRAL MEMBRANE PROTEIN (AFU_ORTHOLOGUE AFUA_5G11245)"/>
    <property type="match status" value="1"/>
</dbReference>
<keyword evidence="8" id="KW-0732">Signal</keyword>
<keyword evidence="6" id="KW-0336">GPI-anchor</keyword>
<organism evidence="17 19">
    <name type="scientific">Fusarium culmorum</name>
    <dbReference type="NCBI Taxonomy" id="5516"/>
    <lineage>
        <taxon>Eukaryota</taxon>
        <taxon>Fungi</taxon>
        <taxon>Dikarya</taxon>
        <taxon>Ascomycota</taxon>
        <taxon>Pezizomycotina</taxon>
        <taxon>Sordariomycetes</taxon>
        <taxon>Hypocreomycetidae</taxon>
        <taxon>Hypocreales</taxon>
        <taxon>Nectriaceae</taxon>
        <taxon>Fusarium</taxon>
    </lineage>
</organism>
<sequence length="350" mass="39072">MSQVVVGELPYRWVEANQGLAVRRNDMDGRSDSGFNCSYTQIAFQMSGTLNPRTKTNIFPCHLFSEPLGFLIVTFVIKYAQNMTVSKLTAILIIAFLGRSIAETPEIETLPACGVNCLRDIFLRPQFVHQTQQQLCDNTEFIISIGACLRENCNGTEKQAVLDAASKKCVIPAQDATVALRASSLVIFGSALGAYILRLISKCIYKSEWGADDTFISLAAFLIVPLIVLLQLMVSEGIGRDLRTLKDEQIVFCFQKNPISLNWTGLYKPNHHGDVLNDKLLYLTHGIISMTLDIWMVILPFTQVYHLGLKLRKKIGVLAMFSCGILLVGTSIIRFYYLVKYQVARDAEGK</sequence>
<gene>
    <name evidence="17" type="ORF">FCULG_00011716</name>
    <name evidence="18" type="ORF">HYE67_005286</name>
</gene>
<feature type="transmembrane region" description="Helical" evidence="14">
    <location>
        <begin position="280"/>
        <end position="305"/>
    </location>
</feature>
<evidence type="ECO:0000259" key="15">
    <source>
        <dbReference type="Pfam" id="PF05730"/>
    </source>
</evidence>
<dbReference type="Proteomes" id="UP000663297">
    <property type="component" value="Chromosome 2"/>
</dbReference>
<dbReference type="PANTHER" id="PTHR33048:SF143">
    <property type="entry name" value="EXTRACELLULAR MEMBRANE PROTEIN CFEM DOMAIN-CONTAINING PROTEIN-RELATED"/>
    <property type="match status" value="1"/>
</dbReference>
<evidence type="ECO:0000256" key="8">
    <source>
        <dbReference type="ARBA" id="ARBA00022729"/>
    </source>
</evidence>
<feature type="domain" description="Rhodopsin" evidence="16">
    <location>
        <begin position="250"/>
        <end position="346"/>
    </location>
</feature>
<evidence type="ECO:0000256" key="4">
    <source>
        <dbReference type="ARBA" id="ARBA00010031"/>
    </source>
</evidence>
<evidence type="ECO:0000256" key="9">
    <source>
        <dbReference type="ARBA" id="ARBA00022989"/>
    </source>
</evidence>
<keyword evidence="19" id="KW-1185">Reference proteome</keyword>
<evidence type="ECO:0000256" key="3">
    <source>
        <dbReference type="ARBA" id="ARBA00004613"/>
    </source>
</evidence>
<reference evidence="17 19" key="1">
    <citation type="submission" date="2018-02" db="EMBL/GenBank/DDBJ databases">
        <title>Fusarium culmorum secondary metabolites in fungal-bacterial-plant interactions.</title>
        <authorList>
            <person name="Schmidt R."/>
        </authorList>
    </citation>
    <scope>NUCLEOTIDE SEQUENCE [LARGE SCALE GENOMIC DNA]</scope>
    <source>
        <strain evidence="17 19">PV</strain>
    </source>
</reference>
<keyword evidence="12" id="KW-0449">Lipoprotein</keyword>
<dbReference type="Proteomes" id="UP000241587">
    <property type="component" value="Unassembled WGS sequence"/>
</dbReference>
<proteinExistence type="inferred from homology"/>
<dbReference type="InterPro" id="IPR049326">
    <property type="entry name" value="Rhodopsin_dom_fungi"/>
</dbReference>
<dbReference type="InterPro" id="IPR052337">
    <property type="entry name" value="SAT4-like"/>
</dbReference>
<evidence type="ECO:0000256" key="7">
    <source>
        <dbReference type="ARBA" id="ARBA00022692"/>
    </source>
</evidence>
<keyword evidence="5" id="KW-0964">Secreted</keyword>
<dbReference type="OMA" id="CIYKSEW"/>
<name>A0A2T4GS36_FUSCU</name>
<evidence type="ECO:0000313" key="17">
    <source>
        <dbReference type="EMBL" id="PTD06329.1"/>
    </source>
</evidence>
<evidence type="ECO:0000256" key="13">
    <source>
        <dbReference type="ARBA" id="ARBA00038359"/>
    </source>
</evidence>
<accession>A0A2T4GS36</accession>
<evidence type="ECO:0000256" key="11">
    <source>
        <dbReference type="ARBA" id="ARBA00023157"/>
    </source>
</evidence>
<dbReference type="EMBL" id="PVEM01000007">
    <property type="protein sequence ID" value="PTD06329.1"/>
    <property type="molecule type" value="Genomic_DNA"/>
</dbReference>
<keyword evidence="6" id="KW-0325">Glycoprotein</keyword>
<evidence type="ECO:0000256" key="12">
    <source>
        <dbReference type="ARBA" id="ARBA00023288"/>
    </source>
</evidence>
<dbReference type="OrthoDB" id="2496787at2759"/>
<dbReference type="Pfam" id="PF20684">
    <property type="entry name" value="Fung_rhodopsin"/>
    <property type="match status" value="1"/>
</dbReference>
<protein>
    <submittedName>
        <fullName evidence="17">Uncharacterized protein</fullName>
    </submittedName>
</protein>
<dbReference type="GO" id="GO:0005576">
    <property type="term" value="C:extracellular region"/>
    <property type="evidence" value="ECO:0007669"/>
    <property type="project" value="UniProtKB-SubCell"/>
</dbReference>
<evidence type="ECO:0000256" key="5">
    <source>
        <dbReference type="ARBA" id="ARBA00022525"/>
    </source>
</evidence>
<comment type="subcellular location">
    <subcellularLocation>
        <location evidence="2">Membrane</location>
        <topology evidence="2">Lipid-anchor</topology>
        <topology evidence="2">GPI-anchor</topology>
    </subcellularLocation>
    <subcellularLocation>
        <location evidence="1">Membrane</location>
        <topology evidence="1">Multi-pass membrane protein</topology>
    </subcellularLocation>
    <subcellularLocation>
        <location evidence="3">Secreted</location>
    </subcellularLocation>
</comment>
<evidence type="ECO:0000256" key="14">
    <source>
        <dbReference type="SAM" id="Phobius"/>
    </source>
</evidence>
<feature type="transmembrane region" description="Helical" evidence="14">
    <location>
        <begin position="317"/>
        <end position="337"/>
    </location>
</feature>
<dbReference type="EMBL" id="CP064748">
    <property type="protein sequence ID" value="QPC63055.1"/>
    <property type="molecule type" value="Genomic_DNA"/>
</dbReference>
<comment type="similarity">
    <text evidence="13">Belongs to the SAT4 family.</text>
</comment>
<evidence type="ECO:0000256" key="1">
    <source>
        <dbReference type="ARBA" id="ARBA00004141"/>
    </source>
</evidence>
<evidence type="ECO:0000256" key="2">
    <source>
        <dbReference type="ARBA" id="ARBA00004589"/>
    </source>
</evidence>
<keyword evidence="10 14" id="KW-0472">Membrane</keyword>
<dbReference type="AlphaFoldDB" id="A0A2T4GS36"/>
<evidence type="ECO:0000256" key="10">
    <source>
        <dbReference type="ARBA" id="ARBA00023136"/>
    </source>
</evidence>
<evidence type="ECO:0000256" key="6">
    <source>
        <dbReference type="ARBA" id="ARBA00022622"/>
    </source>
</evidence>
<dbReference type="Pfam" id="PF05730">
    <property type="entry name" value="CFEM"/>
    <property type="match status" value="1"/>
</dbReference>
<comment type="similarity">
    <text evidence="4">Belongs to the RBT5 family.</text>
</comment>
<feature type="domain" description="CFEM" evidence="15">
    <location>
        <begin position="107"/>
        <end position="169"/>
    </location>
</feature>
<reference evidence="18" key="2">
    <citation type="submission" date="2020-11" db="EMBL/GenBank/DDBJ databases">
        <title>The chromosome-scale genome resource for two endophytic Fusarium species: F. culmorum and F. pseudograminearum.</title>
        <authorList>
            <person name="Yuan Z."/>
        </authorList>
    </citation>
    <scope>NUCLEOTIDE SEQUENCE</scope>
    <source>
        <strain evidence="18">Class2-1B</strain>
    </source>
</reference>
<feature type="transmembrane region" description="Helical" evidence="14">
    <location>
        <begin position="213"/>
        <end position="234"/>
    </location>
</feature>
<dbReference type="GO" id="GO:0098552">
    <property type="term" value="C:side of membrane"/>
    <property type="evidence" value="ECO:0007669"/>
    <property type="project" value="UniProtKB-KW"/>
</dbReference>
<keyword evidence="11" id="KW-1015">Disulfide bond</keyword>